<dbReference type="Pfam" id="PF00134">
    <property type="entry name" value="Cyclin_N"/>
    <property type="match status" value="1"/>
</dbReference>
<dbReference type="AlphaFoldDB" id="A0A8H3LUZ2"/>
<feature type="region of interest" description="Disordered" evidence="1">
    <location>
        <begin position="1"/>
        <end position="138"/>
    </location>
</feature>
<feature type="compositionally biased region" description="Basic and acidic residues" evidence="1">
    <location>
        <begin position="17"/>
        <end position="36"/>
    </location>
</feature>
<dbReference type="Proteomes" id="UP000615446">
    <property type="component" value="Unassembled WGS sequence"/>
</dbReference>
<evidence type="ECO:0000313" key="4">
    <source>
        <dbReference type="Proteomes" id="UP000615446"/>
    </source>
</evidence>
<feature type="compositionally biased region" description="Basic residues" evidence="1">
    <location>
        <begin position="1"/>
        <end position="16"/>
    </location>
</feature>
<proteinExistence type="predicted"/>
<dbReference type="InterPro" id="IPR036915">
    <property type="entry name" value="Cyclin-like_sf"/>
</dbReference>
<feature type="compositionally biased region" description="Polar residues" evidence="1">
    <location>
        <begin position="37"/>
        <end position="55"/>
    </location>
</feature>
<dbReference type="OrthoDB" id="5353095at2759"/>
<dbReference type="EMBL" id="BLAL01000216">
    <property type="protein sequence ID" value="GES92770.1"/>
    <property type="molecule type" value="Genomic_DNA"/>
</dbReference>
<feature type="domain" description="Cyclin N-terminal" evidence="2">
    <location>
        <begin position="409"/>
        <end position="516"/>
    </location>
</feature>
<dbReference type="PANTHER" id="PTHR22896:SF0">
    <property type="entry name" value="CYCLIN N-TERMINAL DOMAIN-CONTAINING PROTEIN"/>
    <property type="match status" value="1"/>
</dbReference>
<sequence>MEKRKKNKKQNSSKKTVRLDRHREIKYQIPRRRDSSRQAAFTFLSNISLGTESYPPSNPRATAVPSHSVTSPSQPSDVSLKQANIEKQQQTINNDHEVLGNDKPSLQSNTKRTALSKPPKKTGGNHILSKSSKTTDNDKILDETSIETYGKEHDLNKIRGRSNSLREEATNFLTNINLDPKKSKPYHLSKEGKVLEIDDGSIIEVDMNQVDDIVNDLEYNNYYRRSSESTYKSDSSSSSANSIPEKSASRKPQCRHPSPNPNHNILNNPNDLNHKQNNANFSSSMGFLSILGYDKKFKQKNRRDFMKQTADSETTKQRKAESFAHLLVPSNSLGSSKNDGDYNPTYLDNPNLNTEKQPVNEVQETKPTKHRNVLSLSNIMGSLIHHNNRPSDLKRESNARFRMSHPEVDQTLTLSQIRKVKLKLLTVATYEDLDLELSTVAKAYAYFEKLILKKVVNKANRRLYGSICLLLASKVNEPMGKSYLPILESLHKHLDVTIKDITDNEFSVFAHLDFELYLPMHEFMPHFERLFQTIDNKEEYLGNNPFYEFNLIG</sequence>
<reference evidence="3" key="1">
    <citation type="submission" date="2019-10" db="EMBL/GenBank/DDBJ databases">
        <title>Conservation and host-specific expression of non-tandemly repeated heterogenous ribosome RNA gene in arbuscular mycorrhizal fungi.</title>
        <authorList>
            <person name="Maeda T."/>
            <person name="Kobayashi Y."/>
            <person name="Nakagawa T."/>
            <person name="Ezawa T."/>
            <person name="Yamaguchi K."/>
            <person name="Bino T."/>
            <person name="Nishimoto Y."/>
            <person name="Shigenobu S."/>
            <person name="Kawaguchi M."/>
        </authorList>
    </citation>
    <scope>NUCLEOTIDE SEQUENCE</scope>
    <source>
        <strain evidence="3">HR1</strain>
    </source>
</reference>
<dbReference type="GO" id="GO:0051726">
    <property type="term" value="P:regulation of cell cycle"/>
    <property type="evidence" value="ECO:0007669"/>
    <property type="project" value="InterPro"/>
</dbReference>
<evidence type="ECO:0000256" key="1">
    <source>
        <dbReference type="SAM" id="MobiDB-lite"/>
    </source>
</evidence>
<feature type="compositionally biased region" description="Polar residues" evidence="1">
    <location>
        <begin position="104"/>
        <end position="113"/>
    </location>
</feature>
<dbReference type="InterPro" id="IPR006671">
    <property type="entry name" value="Cyclin_N"/>
</dbReference>
<feature type="compositionally biased region" description="Polar residues" evidence="1">
    <location>
        <begin position="65"/>
        <end position="93"/>
    </location>
</feature>
<feature type="compositionally biased region" description="Low complexity" evidence="1">
    <location>
        <begin position="228"/>
        <end position="246"/>
    </location>
</feature>
<organism evidence="3 4">
    <name type="scientific">Rhizophagus clarus</name>
    <dbReference type="NCBI Taxonomy" id="94130"/>
    <lineage>
        <taxon>Eukaryota</taxon>
        <taxon>Fungi</taxon>
        <taxon>Fungi incertae sedis</taxon>
        <taxon>Mucoromycota</taxon>
        <taxon>Glomeromycotina</taxon>
        <taxon>Glomeromycetes</taxon>
        <taxon>Glomerales</taxon>
        <taxon>Glomeraceae</taxon>
        <taxon>Rhizophagus</taxon>
    </lineage>
</organism>
<evidence type="ECO:0000313" key="3">
    <source>
        <dbReference type="EMBL" id="GES92770.1"/>
    </source>
</evidence>
<feature type="region of interest" description="Disordered" evidence="1">
    <location>
        <begin position="226"/>
        <end position="279"/>
    </location>
</feature>
<dbReference type="Gene3D" id="1.10.472.10">
    <property type="entry name" value="Cyclin-like"/>
    <property type="match status" value="1"/>
</dbReference>
<feature type="compositionally biased region" description="Low complexity" evidence="1">
    <location>
        <begin position="261"/>
        <end position="271"/>
    </location>
</feature>
<dbReference type="PANTHER" id="PTHR22896">
    <property type="entry name" value="CDK5 AND ABL1 ENZYME SUBSTRATE 1"/>
    <property type="match status" value="1"/>
</dbReference>
<name>A0A8H3LUZ2_9GLOM</name>
<dbReference type="CDD" id="cd20556">
    <property type="entry name" value="CYCLIN_CABLES"/>
    <property type="match status" value="1"/>
</dbReference>
<accession>A0A8H3LUZ2</accession>
<evidence type="ECO:0000259" key="2">
    <source>
        <dbReference type="Pfam" id="PF00134"/>
    </source>
</evidence>
<protein>
    <submittedName>
        <fullName evidence="3">CDK5 and ABL1 enzyme substrate 2 isoform X2</fullName>
    </submittedName>
</protein>
<dbReference type="InterPro" id="IPR012388">
    <property type="entry name" value="CABLES1/2"/>
</dbReference>
<dbReference type="SUPFAM" id="SSF47954">
    <property type="entry name" value="Cyclin-like"/>
    <property type="match status" value="1"/>
</dbReference>
<gene>
    <name evidence="3" type="ORF">RCL2_001953300</name>
</gene>
<comment type="caution">
    <text evidence="3">The sequence shown here is derived from an EMBL/GenBank/DDBJ whole genome shotgun (WGS) entry which is preliminary data.</text>
</comment>